<evidence type="ECO:0000313" key="4">
    <source>
        <dbReference type="EMBL" id="SZX62294.1"/>
    </source>
</evidence>
<reference evidence="4 5" key="1">
    <citation type="submission" date="2016-10" db="EMBL/GenBank/DDBJ databases">
        <authorList>
            <person name="Cai Z."/>
        </authorList>
    </citation>
    <scope>NUCLEOTIDE SEQUENCE [LARGE SCALE GENOMIC DNA]</scope>
</reference>
<dbReference type="PANTHER" id="PTHR48104:SF30">
    <property type="entry name" value="METACASPASE-1"/>
    <property type="match status" value="1"/>
</dbReference>
<dbReference type="EMBL" id="FNXT01000216">
    <property type="protein sequence ID" value="SZX62294.1"/>
    <property type="molecule type" value="Genomic_DNA"/>
</dbReference>
<dbReference type="GO" id="GO:0006508">
    <property type="term" value="P:proteolysis"/>
    <property type="evidence" value="ECO:0007669"/>
    <property type="project" value="InterPro"/>
</dbReference>
<feature type="region of interest" description="Disordered" evidence="2">
    <location>
        <begin position="330"/>
        <end position="352"/>
    </location>
</feature>
<organism evidence="4 5">
    <name type="scientific">Tetradesmus obliquus</name>
    <name type="common">Green alga</name>
    <name type="synonym">Acutodesmus obliquus</name>
    <dbReference type="NCBI Taxonomy" id="3088"/>
    <lineage>
        <taxon>Eukaryota</taxon>
        <taxon>Viridiplantae</taxon>
        <taxon>Chlorophyta</taxon>
        <taxon>core chlorophytes</taxon>
        <taxon>Chlorophyceae</taxon>
        <taxon>CS clade</taxon>
        <taxon>Sphaeropleales</taxon>
        <taxon>Scenedesmaceae</taxon>
        <taxon>Tetradesmus</taxon>
    </lineage>
</organism>
<dbReference type="Pfam" id="PF00656">
    <property type="entry name" value="Peptidase_C14"/>
    <property type="match status" value="1"/>
</dbReference>
<dbReference type="GO" id="GO:0005737">
    <property type="term" value="C:cytoplasm"/>
    <property type="evidence" value="ECO:0007669"/>
    <property type="project" value="TreeGrafter"/>
</dbReference>
<keyword evidence="5" id="KW-1185">Reference proteome</keyword>
<feature type="domain" description="Peptidase C14 caspase" evidence="3">
    <location>
        <begin position="13"/>
        <end position="266"/>
    </location>
</feature>
<evidence type="ECO:0000313" key="5">
    <source>
        <dbReference type="Proteomes" id="UP000256970"/>
    </source>
</evidence>
<accession>A0A383VCD7</accession>
<gene>
    <name evidence="4" type="ORF">BQ4739_LOCUS2891</name>
</gene>
<dbReference type="GO" id="GO:0004197">
    <property type="term" value="F:cysteine-type endopeptidase activity"/>
    <property type="evidence" value="ECO:0007669"/>
    <property type="project" value="InterPro"/>
</dbReference>
<dbReference type="Gene3D" id="3.40.50.12660">
    <property type="match status" value="1"/>
</dbReference>
<comment type="similarity">
    <text evidence="1">Belongs to the peptidase C14B family.</text>
</comment>
<evidence type="ECO:0000256" key="1">
    <source>
        <dbReference type="ARBA" id="ARBA00009005"/>
    </source>
</evidence>
<dbReference type="AlphaFoldDB" id="A0A383VCD7"/>
<dbReference type="InterPro" id="IPR050452">
    <property type="entry name" value="Metacaspase"/>
</dbReference>
<dbReference type="PANTHER" id="PTHR48104">
    <property type="entry name" value="METACASPASE-4"/>
    <property type="match status" value="1"/>
</dbReference>
<evidence type="ECO:0000256" key="2">
    <source>
        <dbReference type="SAM" id="MobiDB-lite"/>
    </source>
</evidence>
<proteinExistence type="inferred from homology"/>
<sequence>MAASTGNAAAGAKKALLIGCSYPGSESALRGPGYDVSCMQALLASALGFPANSIRVLRDDSDSSNSSSSSGMPSQAAILQELDWLVSGAAQGSNLFLFFSGHGYKARDPTGEEADRLDECILPTDWQQHDGSSGYIRDGQLAQLLLQRLPEGAVLHTLFDCCFSGTLMDLPYEARYNAEQQQSGWTYSSSMNGSHRSGSQAPTAGGTVVQLGACEEDQTAVTSRKLPGVVGTYTGAATHAFVTAIKEHGRQQSYASLLQHMAQALAALGKVSDEGLPEVLADEAAAAAGDADGAADASKASDAVDAGSTVAGVLAGELQRAAGAGTIQHTAAAGGSGHRPCDQAKSSDAGPDVAGAAAAAAAGAADRQSCEAEAVFKHQQPGARNAEGMPSTEDASATADQATAAAAAATIASGPAVESRFDSFGARGPLHDLLGLLTGREATQHAGGTVKAVQVPVLCSDTEFNLDSHLVF</sequence>
<protein>
    <recommendedName>
        <fullName evidence="3">Peptidase C14 caspase domain-containing protein</fullName>
    </recommendedName>
</protein>
<dbReference type="Proteomes" id="UP000256970">
    <property type="component" value="Unassembled WGS sequence"/>
</dbReference>
<dbReference type="InterPro" id="IPR011600">
    <property type="entry name" value="Pept_C14_caspase"/>
</dbReference>
<evidence type="ECO:0000259" key="3">
    <source>
        <dbReference type="Pfam" id="PF00656"/>
    </source>
</evidence>
<name>A0A383VCD7_TETOB</name>